<dbReference type="EMBL" id="JAGSND010000001">
    <property type="protein sequence ID" value="MBR0596746.1"/>
    <property type="molecule type" value="Genomic_DNA"/>
</dbReference>
<dbReference type="UniPathway" id="UPA00286"/>
<accession>A0A8J7W051</accession>
<feature type="transmembrane region" description="Helical" evidence="7">
    <location>
        <begin position="15"/>
        <end position="36"/>
    </location>
</feature>
<dbReference type="Pfam" id="PF16822">
    <property type="entry name" value="ALGX"/>
    <property type="match status" value="1"/>
</dbReference>
<evidence type="ECO:0000256" key="4">
    <source>
        <dbReference type="ARBA" id="ARBA00022729"/>
    </source>
</evidence>
<evidence type="ECO:0000256" key="6">
    <source>
        <dbReference type="ARBA" id="ARBA00022841"/>
    </source>
</evidence>
<dbReference type="GO" id="GO:0042121">
    <property type="term" value="P:alginic acid biosynthetic process"/>
    <property type="evidence" value="ECO:0007669"/>
    <property type="project" value="UniProtKB-UniPathway"/>
</dbReference>
<sequence>MKNLKEAFLLHKKEMITAAMFLIVVFVMLFGLIASWKDVGRTFLAGYRSTVPPQSPVVERVVGAIASLENAVNEDTFQRHNFIELFGLTQKTMGKNIVSDSGYGALYKTSKAQITYAVMKKDVSNELEQIRTLKSQLDEIGIPLLYIQAPFKLPEKGNQLPPTVKDYANENADDFLAGLAASDIDYLDLRQVFWSSDLDQNQLFFNTDHHWTIDGAFLSMGTIVDKLNNDYQFHIDDRITNIENYNRTTYEDFYIGSMGRRVGKLYGGVDDFTLITPDFDTSYTLYERDYGGEKVYEGSFEEAVLTKDYIDQEAPLDTNRYAVYHGDNAELEFINHNVNSGKIMMIKDSFGLPVYSFLSLGVQELRALDVRLYKESVFEYAKKYRPEVVIILYNADCFGSTMFDFEAKN</sequence>
<evidence type="ECO:0000256" key="5">
    <source>
        <dbReference type="ARBA" id="ARBA00022764"/>
    </source>
</evidence>
<comment type="caution">
    <text evidence="9">The sequence shown here is derived from an EMBL/GenBank/DDBJ whole genome shotgun (WGS) entry which is preliminary data.</text>
</comment>
<evidence type="ECO:0000313" key="10">
    <source>
        <dbReference type="Proteomes" id="UP000675664"/>
    </source>
</evidence>
<dbReference type="AlphaFoldDB" id="A0A8J7W051"/>
<dbReference type="GO" id="GO:0016740">
    <property type="term" value="F:transferase activity"/>
    <property type="evidence" value="ECO:0007669"/>
    <property type="project" value="UniProtKB-KW"/>
</dbReference>
<keyword evidence="5" id="KW-0574">Periplasm</keyword>
<keyword evidence="10" id="KW-1185">Reference proteome</keyword>
<dbReference type="InterPro" id="IPR031811">
    <property type="entry name" value="ALGX/ALGJ_SGNH-like"/>
</dbReference>
<keyword evidence="3" id="KW-0808">Transferase</keyword>
<keyword evidence="7" id="KW-0472">Membrane</keyword>
<keyword evidence="7" id="KW-1133">Transmembrane helix</keyword>
<organism evidence="9 10">
    <name type="scientific">Sinanaerobacter chloroacetimidivorans</name>
    <dbReference type="NCBI Taxonomy" id="2818044"/>
    <lineage>
        <taxon>Bacteria</taxon>
        <taxon>Bacillati</taxon>
        <taxon>Bacillota</taxon>
        <taxon>Clostridia</taxon>
        <taxon>Peptostreptococcales</taxon>
        <taxon>Anaerovoracaceae</taxon>
        <taxon>Sinanaerobacter</taxon>
    </lineage>
</organism>
<dbReference type="GO" id="GO:0042597">
    <property type="term" value="C:periplasmic space"/>
    <property type="evidence" value="ECO:0007669"/>
    <property type="project" value="UniProtKB-SubCell"/>
</dbReference>
<keyword evidence="4" id="KW-0732">Signal</keyword>
<comment type="subcellular location">
    <subcellularLocation>
        <location evidence="1">Periplasm</location>
    </subcellularLocation>
</comment>
<evidence type="ECO:0000256" key="3">
    <source>
        <dbReference type="ARBA" id="ARBA00022679"/>
    </source>
</evidence>
<evidence type="ECO:0000313" key="9">
    <source>
        <dbReference type="EMBL" id="MBR0596746.1"/>
    </source>
</evidence>
<evidence type="ECO:0000256" key="2">
    <source>
        <dbReference type="ARBA" id="ARBA00005182"/>
    </source>
</evidence>
<keyword evidence="7" id="KW-0812">Transmembrane</keyword>
<comment type="pathway">
    <text evidence="2">Glycan biosynthesis; alginate biosynthesis.</text>
</comment>
<evidence type="ECO:0000256" key="7">
    <source>
        <dbReference type="SAM" id="Phobius"/>
    </source>
</evidence>
<evidence type="ECO:0000259" key="8">
    <source>
        <dbReference type="Pfam" id="PF16822"/>
    </source>
</evidence>
<dbReference type="Proteomes" id="UP000675664">
    <property type="component" value="Unassembled WGS sequence"/>
</dbReference>
<reference evidence="9" key="1">
    <citation type="submission" date="2021-04" db="EMBL/GenBank/DDBJ databases">
        <title>Sinoanaerobacter chloroacetimidivorans sp. nov., an obligate anaerobic bacterium isolated from anaerobic sludge.</title>
        <authorList>
            <person name="Bao Y."/>
        </authorList>
    </citation>
    <scope>NUCLEOTIDE SEQUENCE</scope>
    <source>
        <strain evidence="9">BAD-6</strain>
    </source>
</reference>
<keyword evidence="6" id="KW-0016">Alginate biosynthesis</keyword>
<proteinExistence type="predicted"/>
<gene>
    <name evidence="9" type="ORF">KCX82_02550</name>
</gene>
<name>A0A8J7W051_9FIRM</name>
<protein>
    <recommendedName>
        <fullName evidence="8">AlgX/AlgJ SGNH hydrolase-like domain-containing protein</fullName>
    </recommendedName>
</protein>
<feature type="domain" description="AlgX/AlgJ SGNH hydrolase-like" evidence="8">
    <location>
        <begin position="117"/>
        <end position="230"/>
    </location>
</feature>
<dbReference type="RefSeq" id="WP_227016867.1">
    <property type="nucleotide sequence ID" value="NZ_JAGSND010000001.1"/>
</dbReference>
<reference evidence="9" key="2">
    <citation type="submission" date="2021-04" db="EMBL/GenBank/DDBJ databases">
        <authorList>
            <person name="Liu J."/>
        </authorList>
    </citation>
    <scope>NUCLEOTIDE SEQUENCE</scope>
    <source>
        <strain evidence="9">BAD-6</strain>
    </source>
</reference>
<evidence type="ECO:0000256" key="1">
    <source>
        <dbReference type="ARBA" id="ARBA00004418"/>
    </source>
</evidence>